<evidence type="ECO:0000256" key="2">
    <source>
        <dbReference type="ARBA" id="ARBA00008220"/>
    </source>
</evidence>
<name>A0ABV3QC37_9GAMM</name>
<feature type="transmembrane region" description="Helical" evidence="9">
    <location>
        <begin position="93"/>
        <end position="119"/>
    </location>
</feature>
<dbReference type="InterPro" id="IPR050367">
    <property type="entry name" value="APC_superfamily"/>
</dbReference>
<dbReference type="RefSeq" id="WP_367853299.1">
    <property type="nucleotide sequence ID" value="NZ_JBFOHK010000001.1"/>
</dbReference>
<evidence type="ECO:0000256" key="6">
    <source>
        <dbReference type="ARBA" id="ARBA00022989"/>
    </source>
</evidence>
<evidence type="ECO:0000256" key="4">
    <source>
        <dbReference type="ARBA" id="ARBA00022475"/>
    </source>
</evidence>
<feature type="transmembrane region" description="Helical" evidence="9">
    <location>
        <begin position="329"/>
        <end position="347"/>
    </location>
</feature>
<protein>
    <recommendedName>
        <fullName evidence="3">Arginine/agmatine antiporter</fullName>
    </recommendedName>
</protein>
<dbReference type="Proteomes" id="UP001556220">
    <property type="component" value="Unassembled WGS sequence"/>
</dbReference>
<organism evidence="10 11">
    <name type="scientific">Rhodanobacter lycopersici</name>
    <dbReference type="NCBI Taxonomy" id="3162487"/>
    <lineage>
        <taxon>Bacteria</taxon>
        <taxon>Pseudomonadati</taxon>
        <taxon>Pseudomonadota</taxon>
        <taxon>Gammaproteobacteria</taxon>
        <taxon>Lysobacterales</taxon>
        <taxon>Rhodanobacteraceae</taxon>
        <taxon>Rhodanobacter</taxon>
    </lineage>
</organism>
<evidence type="ECO:0000256" key="5">
    <source>
        <dbReference type="ARBA" id="ARBA00022692"/>
    </source>
</evidence>
<evidence type="ECO:0000256" key="8">
    <source>
        <dbReference type="ARBA" id="ARBA00045636"/>
    </source>
</evidence>
<feature type="transmembrane region" description="Helical" evidence="9">
    <location>
        <begin position="131"/>
        <end position="148"/>
    </location>
</feature>
<evidence type="ECO:0000256" key="7">
    <source>
        <dbReference type="ARBA" id="ARBA00023136"/>
    </source>
</evidence>
<accession>A0ABV3QC37</accession>
<feature type="transmembrane region" description="Helical" evidence="9">
    <location>
        <begin position="160"/>
        <end position="180"/>
    </location>
</feature>
<feature type="transmembrane region" description="Helical" evidence="9">
    <location>
        <begin position="48"/>
        <end position="72"/>
    </location>
</feature>
<dbReference type="EMBL" id="JBFOHK010000001">
    <property type="protein sequence ID" value="MEW9571239.1"/>
    <property type="molecule type" value="Genomic_DNA"/>
</dbReference>
<gene>
    <name evidence="10" type="ORF">ABQJ54_05700</name>
</gene>
<sequence length="446" mass="46529">MSGDVAAPVHGGRKIGFWTCTALVIGNVIGMGIFVLPASLAPYGFNALIGWVIVLAGCLMLARVFAQLARALPDAGGPYGYIHRTLGELPAYLALWTYWVSVWITNSALATGVVGYLVVVFPPLGALPPMWFAQGLLWAFVAINLCGVRTGGGMQILTTALKLLPMLAIALLGGWLLLTAPATYTAQLPTTPLTLGGVTAASTIALFAMIGIESASVPAARVDDPARTIPRSTMAGTILTAAIYIVVSAIPLLLIRQHELAEASAPFALVMDRYAVAGSGRWLALFVAISGLGALNGWTLLVGELTCTMAGNGVLPAVLARTNRHGTPVLALLVTGLLATTLVAMSYSKTLVAAFTFLTLLGTAATLPLYLGCALALGMLWRRRHAACATRRTLVVATACVLFVVFAFVGAGREPFLCALGLLAVGVPLYALSRLRRRSAVGAMSE</sequence>
<comment type="subcellular location">
    <subcellularLocation>
        <location evidence="1">Cell membrane</location>
        <topology evidence="1">Multi-pass membrane protein</topology>
    </subcellularLocation>
</comment>
<dbReference type="Gene3D" id="1.20.1740.10">
    <property type="entry name" value="Amino acid/polyamine transporter I"/>
    <property type="match status" value="1"/>
</dbReference>
<reference evidence="10 11" key="1">
    <citation type="submission" date="2024-06" db="EMBL/GenBank/DDBJ databases">
        <authorList>
            <person name="Woo H."/>
        </authorList>
    </citation>
    <scope>NUCLEOTIDE SEQUENCE [LARGE SCALE GENOMIC DNA]</scope>
    <source>
        <strain evidence="10 11">Si-c</strain>
    </source>
</reference>
<keyword evidence="6 9" id="KW-1133">Transmembrane helix</keyword>
<keyword evidence="7 9" id="KW-0472">Membrane</keyword>
<evidence type="ECO:0000313" key="10">
    <source>
        <dbReference type="EMBL" id="MEW9571239.1"/>
    </source>
</evidence>
<comment type="similarity">
    <text evidence="2">Belongs to the amino acid-polyamine-organocation (APC) superfamily. Basic amino acid/polyamine antiporter (APA) (TC 2.A.3.2) family.</text>
</comment>
<dbReference type="Pfam" id="PF13520">
    <property type="entry name" value="AA_permease_2"/>
    <property type="match status" value="1"/>
</dbReference>
<dbReference type="PANTHER" id="PTHR42770:SF18">
    <property type="entry name" value="ARGININE_AGMATINE ANTIPORTER"/>
    <property type="match status" value="1"/>
</dbReference>
<dbReference type="PIRSF" id="PIRSF006060">
    <property type="entry name" value="AA_transporter"/>
    <property type="match status" value="1"/>
</dbReference>
<feature type="transmembrane region" description="Helical" evidence="9">
    <location>
        <begin position="353"/>
        <end position="381"/>
    </location>
</feature>
<feature type="transmembrane region" description="Helical" evidence="9">
    <location>
        <begin position="233"/>
        <end position="254"/>
    </location>
</feature>
<evidence type="ECO:0000256" key="9">
    <source>
        <dbReference type="SAM" id="Phobius"/>
    </source>
</evidence>
<dbReference type="InterPro" id="IPR002293">
    <property type="entry name" value="AA/rel_permease1"/>
</dbReference>
<proteinExistence type="inferred from homology"/>
<keyword evidence="11" id="KW-1185">Reference proteome</keyword>
<feature type="transmembrane region" description="Helical" evidence="9">
    <location>
        <begin position="192"/>
        <end position="212"/>
    </location>
</feature>
<evidence type="ECO:0000256" key="3">
    <source>
        <dbReference type="ARBA" id="ARBA00021069"/>
    </source>
</evidence>
<dbReference type="PANTHER" id="PTHR42770">
    <property type="entry name" value="AMINO ACID TRANSPORTER-RELATED"/>
    <property type="match status" value="1"/>
</dbReference>
<keyword evidence="5 9" id="KW-0812">Transmembrane</keyword>
<evidence type="ECO:0000256" key="1">
    <source>
        <dbReference type="ARBA" id="ARBA00004651"/>
    </source>
</evidence>
<keyword evidence="4" id="KW-1003">Cell membrane</keyword>
<feature type="transmembrane region" description="Helical" evidence="9">
    <location>
        <begin position="15"/>
        <end position="36"/>
    </location>
</feature>
<feature type="transmembrane region" description="Helical" evidence="9">
    <location>
        <begin position="416"/>
        <end position="432"/>
    </location>
</feature>
<feature type="transmembrane region" description="Helical" evidence="9">
    <location>
        <begin position="393"/>
        <end position="410"/>
    </location>
</feature>
<evidence type="ECO:0000313" key="11">
    <source>
        <dbReference type="Proteomes" id="UP001556220"/>
    </source>
</evidence>
<feature type="transmembrane region" description="Helical" evidence="9">
    <location>
        <begin position="274"/>
        <end position="295"/>
    </location>
</feature>
<comment type="function">
    <text evidence="8">Major component of the acid-resistance (AR) system allowing enteric pathogens to survive the acidic environment in the stomach. Exchanges extracellular arginine for its intracellular decarboxylation product agmatine (Agm) thereby expelling intracellular protons. Probably undergoes several conformational states in order to translocate the substrate across the membrane; keeps the substrate accessible to only 1 side of the membrane at a time by opening and closing 3 membrane-internal gates.</text>
</comment>
<comment type="caution">
    <text evidence="10">The sequence shown here is derived from an EMBL/GenBank/DDBJ whole genome shotgun (WGS) entry which is preliminary data.</text>
</comment>